<evidence type="ECO:0000313" key="1">
    <source>
        <dbReference type="EMBL" id="KAJ1674355.1"/>
    </source>
</evidence>
<accession>A0ACC1HED9</accession>
<organism evidence="1 2">
    <name type="scientific">Spiromyces aspiralis</name>
    <dbReference type="NCBI Taxonomy" id="68401"/>
    <lineage>
        <taxon>Eukaryota</taxon>
        <taxon>Fungi</taxon>
        <taxon>Fungi incertae sedis</taxon>
        <taxon>Zoopagomycota</taxon>
        <taxon>Kickxellomycotina</taxon>
        <taxon>Kickxellomycetes</taxon>
        <taxon>Kickxellales</taxon>
        <taxon>Kickxellaceae</taxon>
        <taxon>Spiromyces</taxon>
    </lineage>
</organism>
<keyword evidence="2" id="KW-1185">Reference proteome</keyword>
<sequence length="282" mass="30783">SDYAVDGYDSGYKFKLNVCHSLVTSGLEYSVKSSGAAWSRGGDLGSLGKPSEKPFVRGNKLLLEYHGGSQCPDNSQAKQSTVISFICDASVPGNGKPVYVADAERCAFWFEWRTPVACPLSSPPKSDGRGDSDGPSDNGGAKDGDKGEKGNRSNNGDGTSWLGVLFIMLFIVGAVYLMAGVFYNRMFHQSRGLEQIPHYRLWSGMFGFIRDMALILWYPIAETVGSCISKLRGHRGFNYSSMRDGQADFQQYAIEFESDDDEHGGPNVLRYNRKSSGPGDST</sequence>
<gene>
    <name evidence="1" type="primary">MRL1</name>
    <name evidence="1" type="ORF">EV182_003450</name>
</gene>
<protein>
    <submittedName>
        <fullName evidence="1">Cation-independent mannose-6-phosphate receptor CI-MPR</fullName>
    </submittedName>
</protein>
<name>A0ACC1HED9_9FUNG</name>
<evidence type="ECO:0000313" key="2">
    <source>
        <dbReference type="Proteomes" id="UP001145114"/>
    </source>
</evidence>
<proteinExistence type="predicted"/>
<dbReference type="EMBL" id="JAMZIH010006039">
    <property type="protein sequence ID" value="KAJ1674355.1"/>
    <property type="molecule type" value="Genomic_DNA"/>
</dbReference>
<dbReference type="Proteomes" id="UP001145114">
    <property type="component" value="Unassembled WGS sequence"/>
</dbReference>
<feature type="non-terminal residue" evidence="1">
    <location>
        <position position="1"/>
    </location>
</feature>
<reference evidence="1" key="1">
    <citation type="submission" date="2022-06" db="EMBL/GenBank/DDBJ databases">
        <title>Phylogenomic reconstructions and comparative analyses of Kickxellomycotina fungi.</title>
        <authorList>
            <person name="Reynolds N.K."/>
            <person name="Stajich J.E."/>
            <person name="Barry K."/>
            <person name="Grigoriev I.V."/>
            <person name="Crous P."/>
            <person name="Smith M.E."/>
        </authorList>
    </citation>
    <scope>NUCLEOTIDE SEQUENCE</scope>
    <source>
        <strain evidence="1">RSA 2271</strain>
    </source>
</reference>
<comment type="caution">
    <text evidence="1">The sequence shown here is derived from an EMBL/GenBank/DDBJ whole genome shotgun (WGS) entry which is preliminary data.</text>
</comment>
<keyword evidence="1" id="KW-0675">Receptor</keyword>